<dbReference type="GO" id="GO:0016301">
    <property type="term" value="F:kinase activity"/>
    <property type="evidence" value="ECO:0007669"/>
    <property type="project" value="UniProtKB-KW"/>
</dbReference>
<protein>
    <submittedName>
        <fullName evidence="2">Proline-rich receptor-like protein kinase PERK3</fullName>
    </submittedName>
</protein>
<keyword evidence="3" id="KW-1185">Reference proteome</keyword>
<reference evidence="2" key="2">
    <citation type="submission" date="2023-04" db="EMBL/GenBank/DDBJ databases">
        <authorList>
            <person name="Bruccoleri R.E."/>
            <person name="Oakeley E.J."/>
            <person name="Faust A.-M."/>
            <person name="Dessus-Babus S."/>
            <person name="Altorfer M."/>
            <person name="Burckhardt D."/>
            <person name="Oertli M."/>
            <person name="Naumann U."/>
            <person name="Petersen F."/>
            <person name="Wong J."/>
        </authorList>
    </citation>
    <scope>NUCLEOTIDE SEQUENCE</scope>
    <source>
        <strain evidence="2">GSM-AAB239-AS_SAM_17_03QT</strain>
        <tissue evidence="2">Leaf</tissue>
    </source>
</reference>
<reference evidence="2" key="1">
    <citation type="journal article" date="2023" name="GigaByte">
        <title>Genome assembly of the bearded iris, Iris pallida Lam.</title>
        <authorList>
            <person name="Bruccoleri R.E."/>
            <person name="Oakeley E.J."/>
            <person name="Faust A.M.E."/>
            <person name="Altorfer M."/>
            <person name="Dessus-Babus S."/>
            <person name="Burckhardt D."/>
            <person name="Oertli M."/>
            <person name="Naumann U."/>
            <person name="Petersen F."/>
            <person name="Wong J."/>
        </authorList>
    </citation>
    <scope>NUCLEOTIDE SEQUENCE</scope>
    <source>
        <strain evidence="2">GSM-AAB239-AS_SAM_17_03QT</strain>
    </source>
</reference>
<proteinExistence type="predicted"/>
<feature type="region of interest" description="Disordered" evidence="1">
    <location>
        <begin position="62"/>
        <end position="96"/>
    </location>
</feature>
<feature type="compositionally biased region" description="Low complexity" evidence="1">
    <location>
        <begin position="68"/>
        <end position="78"/>
    </location>
</feature>
<sequence>MHKRKRERIRKKSGGEIERSRAMRLPIWPEEAHVCGSQGSAGVWDTAALSSRGVDNYGKCDDYEGSRRSSTAARAEGGAARRDLGSHGGDRRGGNSHGDGFWWRGSWLEWIRQRSGFNIGAEDCHQLGKPCLVQQGLTDEALARGWQSSPRTATTRRCEWLDDEGDFEIVGRGSDGADEDEGGTVVKVVIHGYVSGGCGDCDVAGRR</sequence>
<dbReference type="EMBL" id="JANAVB010004863">
    <property type="protein sequence ID" value="KAJ6847777.1"/>
    <property type="molecule type" value="Genomic_DNA"/>
</dbReference>
<feature type="compositionally biased region" description="Basic and acidic residues" evidence="1">
    <location>
        <begin position="79"/>
        <end position="93"/>
    </location>
</feature>
<comment type="caution">
    <text evidence="2">The sequence shown here is derived from an EMBL/GenBank/DDBJ whole genome shotgun (WGS) entry which is preliminary data.</text>
</comment>
<keyword evidence="2" id="KW-0808">Transferase</keyword>
<evidence type="ECO:0000313" key="2">
    <source>
        <dbReference type="EMBL" id="KAJ6847777.1"/>
    </source>
</evidence>
<dbReference type="AlphaFoldDB" id="A0AAX6I4J3"/>
<organism evidence="2 3">
    <name type="scientific">Iris pallida</name>
    <name type="common">Sweet iris</name>
    <dbReference type="NCBI Taxonomy" id="29817"/>
    <lineage>
        <taxon>Eukaryota</taxon>
        <taxon>Viridiplantae</taxon>
        <taxon>Streptophyta</taxon>
        <taxon>Embryophyta</taxon>
        <taxon>Tracheophyta</taxon>
        <taxon>Spermatophyta</taxon>
        <taxon>Magnoliopsida</taxon>
        <taxon>Liliopsida</taxon>
        <taxon>Asparagales</taxon>
        <taxon>Iridaceae</taxon>
        <taxon>Iridoideae</taxon>
        <taxon>Irideae</taxon>
        <taxon>Iris</taxon>
    </lineage>
</organism>
<accession>A0AAX6I4J3</accession>
<keyword evidence="2" id="KW-0675">Receptor</keyword>
<dbReference type="Proteomes" id="UP001140949">
    <property type="component" value="Unassembled WGS sequence"/>
</dbReference>
<gene>
    <name evidence="2" type="ORF">M6B38_275970</name>
</gene>
<keyword evidence="2" id="KW-0418">Kinase</keyword>
<feature type="region of interest" description="Disordered" evidence="1">
    <location>
        <begin position="1"/>
        <end position="22"/>
    </location>
</feature>
<name>A0AAX6I4J3_IRIPA</name>
<feature type="compositionally biased region" description="Basic residues" evidence="1">
    <location>
        <begin position="1"/>
        <end position="12"/>
    </location>
</feature>
<evidence type="ECO:0000313" key="3">
    <source>
        <dbReference type="Proteomes" id="UP001140949"/>
    </source>
</evidence>
<evidence type="ECO:0000256" key="1">
    <source>
        <dbReference type="SAM" id="MobiDB-lite"/>
    </source>
</evidence>